<evidence type="ECO:0000259" key="2">
    <source>
        <dbReference type="Pfam" id="PF00534"/>
    </source>
</evidence>
<name>A0A1G6Q0Y7_NIADE</name>
<evidence type="ECO:0000256" key="1">
    <source>
        <dbReference type="ARBA" id="ARBA00022679"/>
    </source>
</evidence>
<evidence type="ECO:0000313" key="4">
    <source>
        <dbReference type="Proteomes" id="UP000198757"/>
    </source>
</evidence>
<dbReference type="Gene3D" id="3.40.50.2000">
    <property type="entry name" value="Glycogen Phosphorylase B"/>
    <property type="match status" value="1"/>
</dbReference>
<sequence length="331" mass="36887">MCSELRSTEFFVFSKGPAPVFPELDPGICRISFLKKGDGLVSRLHEKRWVLPRLLKKNKIRALLVPDISDVLRTPVPQFLFVQDTAVYTSKSLPVLQKLAGIVVSSGLLKETLVQRTGIDPEKIIAVEGVLMPCLKPLELTALVDFKDRVTAGREFFICADTHWSREQLLTLLRAFSRFKKMQQSGWKLLLTQRGRHPGPWFSGAFDVLDTYKYRDDVILFEGSGLQDYAAAVGAAYAAITFQQDEGFPAVAGEALACQIPLIAAATGSKPLHPDIFLFDAAEEASLAQQLMELYKNEALRQQFIQRYGAHPLKLTPETGLGLLKKRLLQA</sequence>
<proteinExistence type="predicted"/>
<accession>A0A1G6Q0Y7</accession>
<dbReference type="PANTHER" id="PTHR46401:SF2">
    <property type="entry name" value="GLYCOSYLTRANSFERASE WBBK-RELATED"/>
    <property type="match status" value="1"/>
</dbReference>
<feature type="domain" description="Glycosyl transferase family 1" evidence="2">
    <location>
        <begin position="167"/>
        <end position="307"/>
    </location>
</feature>
<evidence type="ECO:0000313" key="3">
    <source>
        <dbReference type="EMBL" id="SDC85978.1"/>
    </source>
</evidence>
<keyword evidence="4" id="KW-1185">Reference proteome</keyword>
<dbReference type="EMBL" id="FMZO01000004">
    <property type="protein sequence ID" value="SDC85978.1"/>
    <property type="molecule type" value="Genomic_DNA"/>
</dbReference>
<dbReference type="Proteomes" id="UP000198757">
    <property type="component" value="Unassembled WGS sequence"/>
</dbReference>
<reference evidence="4" key="1">
    <citation type="submission" date="2016-10" db="EMBL/GenBank/DDBJ databases">
        <authorList>
            <person name="Varghese N."/>
            <person name="Submissions S."/>
        </authorList>
    </citation>
    <scope>NUCLEOTIDE SEQUENCE [LARGE SCALE GENOMIC DNA]</scope>
    <source>
        <strain evidence="4">DSM 25811 / CCM 8410 / LMG 26954 / E90</strain>
    </source>
</reference>
<dbReference type="InterPro" id="IPR001296">
    <property type="entry name" value="Glyco_trans_1"/>
</dbReference>
<dbReference type="PANTHER" id="PTHR46401">
    <property type="entry name" value="GLYCOSYLTRANSFERASE WBBK-RELATED"/>
    <property type="match status" value="1"/>
</dbReference>
<gene>
    <name evidence="3" type="ORF">SAMN04487894_104236</name>
</gene>
<dbReference type="AlphaFoldDB" id="A0A1G6Q0Y7"/>
<keyword evidence="1 3" id="KW-0808">Transferase</keyword>
<dbReference type="Pfam" id="PF00534">
    <property type="entry name" value="Glycos_transf_1"/>
    <property type="match status" value="1"/>
</dbReference>
<dbReference type="GO" id="GO:0009103">
    <property type="term" value="P:lipopolysaccharide biosynthetic process"/>
    <property type="evidence" value="ECO:0007669"/>
    <property type="project" value="TreeGrafter"/>
</dbReference>
<dbReference type="STRING" id="1285928.SAMN04487894_104236"/>
<protein>
    <submittedName>
        <fullName evidence="3">Glycosyltransferase involved in cell wall bisynthesis</fullName>
    </submittedName>
</protein>
<dbReference type="SUPFAM" id="SSF53756">
    <property type="entry name" value="UDP-Glycosyltransferase/glycogen phosphorylase"/>
    <property type="match status" value="1"/>
</dbReference>
<dbReference type="GO" id="GO:0016757">
    <property type="term" value="F:glycosyltransferase activity"/>
    <property type="evidence" value="ECO:0007669"/>
    <property type="project" value="InterPro"/>
</dbReference>
<organism evidence="3 4">
    <name type="scientific">Niabella drilacis (strain DSM 25811 / CCM 8410 / CCUG 62505 / LMG 26954 / E90)</name>
    <dbReference type="NCBI Taxonomy" id="1285928"/>
    <lineage>
        <taxon>Bacteria</taxon>
        <taxon>Pseudomonadati</taxon>
        <taxon>Bacteroidota</taxon>
        <taxon>Chitinophagia</taxon>
        <taxon>Chitinophagales</taxon>
        <taxon>Chitinophagaceae</taxon>
        <taxon>Niabella</taxon>
    </lineage>
</organism>